<keyword evidence="2" id="KW-1185">Reference proteome</keyword>
<accession>A0AA85IMV8</accession>
<dbReference type="PANTHER" id="PTHR46348">
    <property type="entry name" value="DELETED IN LUNG AND ESOPHAGEAL CANCER PROTEIN 1"/>
    <property type="match status" value="1"/>
</dbReference>
<dbReference type="Proteomes" id="UP000050795">
    <property type="component" value="Unassembled WGS sequence"/>
</dbReference>
<dbReference type="Gene3D" id="2.60.40.10">
    <property type="entry name" value="Immunoglobulins"/>
    <property type="match status" value="3"/>
</dbReference>
<dbReference type="GO" id="GO:0015631">
    <property type="term" value="F:tubulin binding"/>
    <property type="evidence" value="ECO:0007669"/>
    <property type="project" value="TreeGrafter"/>
</dbReference>
<protein>
    <recommendedName>
        <fullName evidence="1">Deleted in lung and esophageal cancer protein 1 Ig-like domain-containing protein</fullName>
    </recommendedName>
</protein>
<feature type="domain" description="Deleted in lung and esophageal cancer protein 1 Ig-like" evidence="1">
    <location>
        <begin position="68"/>
        <end position="172"/>
    </location>
</feature>
<dbReference type="GO" id="GO:0008285">
    <property type="term" value="P:negative regulation of cell population proliferation"/>
    <property type="evidence" value="ECO:0007669"/>
    <property type="project" value="InterPro"/>
</dbReference>
<dbReference type="WBParaSite" id="TREG1_108610.1">
    <property type="protein sequence ID" value="TREG1_108610.1"/>
    <property type="gene ID" value="TREG1_108610"/>
</dbReference>
<reference evidence="2" key="1">
    <citation type="submission" date="2022-06" db="EMBL/GenBank/DDBJ databases">
        <authorList>
            <person name="Berger JAMES D."/>
            <person name="Berger JAMES D."/>
        </authorList>
    </citation>
    <scope>NUCLEOTIDE SEQUENCE [LARGE SCALE GENOMIC DNA]</scope>
</reference>
<organism evidence="2 3">
    <name type="scientific">Trichobilharzia regenti</name>
    <name type="common">Nasal bird schistosome</name>
    <dbReference type="NCBI Taxonomy" id="157069"/>
    <lineage>
        <taxon>Eukaryota</taxon>
        <taxon>Metazoa</taxon>
        <taxon>Spiralia</taxon>
        <taxon>Lophotrochozoa</taxon>
        <taxon>Platyhelminthes</taxon>
        <taxon>Trematoda</taxon>
        <taxon>Digenea</taxon>
        <taxon>Strigeidida</taxon>
        <taxon>Schistosomatoidea</taxon>
        <taxon>Schistosomatidae</taxon>
        <taxon>Trichobilharzia</taxon>
    </lineage>
</organism>
<dbReference type="AlphaFoldDB" id="A0AA85IMV8"/>
<sequence length="511" mass="58647">MQKVSYLLFITLLGKSSLKVKRKANDRKKFNTKKYPNDDVILSNPDLKFSQRSIVSSSSKEREDKVPFVVEPESIVFNAYQIGNMYETTVKIRNVSKIARSIRVLPPKTSYFSINEGKFPLPGSSVIAPGMAANFILRFSPDNLGDFEDEFIVKYENQMEPLNVKLLGRKSRPHLNIHECYDLGSTLKGSTKVNHIQIENYNPEIVSSGEFLFLTKELFDKCSKFDAKKFAEYNTLCETNNSPRLCLESFSIEPVRFTLEALKSVTIRIEFNPFHLGEYQWELVLICDNGQFFPVTFKGFSEELKLEITDITNDSVNSSLRKIPSESKELFYFYQFPIQYPFTVSPKAIKISNFCSQSLRFQWVQQNPIDQIYCTEYTSDSLIKSDDMLNQRKSLTTSLTTTPDVQNHENLPLLFTIHPTTGVFESNETKSFEIRFNPTEIGTFRSQLEMILLNVPEVDESNACCYKLDKKHLTMELKGVAESLPISIEPSILIIPGKCLLDVPLHKLFNW</sequence>
<dbReference type="GO" id="GO:0005929">
    <property type="term" value="C:cilium"/>
    <property type="evidence" value="ECO:0007669"/>
    <property type="project" value="TreeGrafter"/>
</dbReference>
<name>A0AA85IMV8_TRIRE</name>
<dbReference type="InterPro" id="IPR013783">
    <property type="entry name" value="Ig-like_fold"/>
</dbReference>
<dbReference type="PANTHER" id="PTHR46348:SF1">
    <property type="entry name" value="DELETED IN LUNG AND ESOPHAGEAL CANCER PROTEIN 1"/>
    <property type="match status" value="1"/>
</dbReference>
<dbReference type="InterPro" id="IPR033304">
    <property type="entry name" value="DLEC1"/>
</dbReference>
<evidence type="ECO:0000313" key="3">
    <source>
        <dbReference type="WBParaSite" id="TREG1_108610.1"/>
    </source>
</evidence>
<evidence type="ECO:0000259" key="1">
    <source>
        <dbReference type="Pfam" id="PF23277"/>
    </source>
</evidence>
<reference evidence="3" key="2">
    <citation type="submission" date="2023-11" db="UniProtKB">
        <authorList>
            <consortium name="WormBaseParasite"/>
        </authorList>
    </citation>
    <scope>IDENTIFICATION</scope>
</reference>
<evidence type="ECO:0000313" key="2">
    <source>
        <dbReference type="Proteomes" id="UP000050795"/>
    </source>
</evidence>
<dbReference type="GO" id="GO:0005737">
    <property type="term" value="C:cytoplasm"/>
    <property type="evidence" value="ECO:0007669"/>
    <property type="project" value="TreeGrafter"/>
</dbReference>
<dbReference type="InterPro" id="IPR059041">
    <property type="entry name" value="Ig_DLEC1_1"/>
</dbReference>
<dbReference type="Pfam" id="PF23277">
    <property type="entry name" value="Ig_Dlec1_1"/>
    <property type="match status" value="1"/>
</dbReference>
<proteinExistence type="predicted"/>